<accession>A0A7W6J1N3</accession>
<evidence type="ECO:0000313" key="2">
    <source>
        <dbReference type="EMBL" id="MBB4063087.1"/>
    </source>
</evidence>
<dbReference type="EMBL" id="JACIEZ010000001">
    <property type="protein sequence ID" value="MBB4063087.1"/>
    <property type="molecule type" value="Genomic_DNA"/>
</dbReference>
<comment type="caution">
    <text evidence="2">The sequence shown here is derived from an EMBL/GenBank/DDBJ whole genome shotgun (WGS) entry which is preliminary data.</text>
</comment>
<proteinExistence type="inferred from homology"/>
<dbReference type="InterPro" id="IPR005321">
    <property type="entry name" value="Peptidase_S58_DmpA"/>
</dbReference>
<keyword evidence="2" id="KW-0031">Aminopeptidase</keyword>
<dbReference type="Pfam" id="PF03576">
    <property type="entry name" value="Peptidase_S58"/>
    <property type="match status" value="1"/>
</dbReference>
<dbReference type="RefSeq" id="WP_246364817.1">
    <property type="nucleotide sequence ID" value="NZ_JACIEZ010000001.1"/>
</dbReference>
<gene>
    <name evidence="2" type="ORF">GGR23_000248</name>
</gene>
<reference evidence="2 3" key="1">
    <citation type="submission" date="2020-08" db="EMBL/GenBank/DDBJ databases">
        <title>Genomic Encyclopedia of Type Strains, Phase IV (KMG-IV): sequencing the most valuable type-strain genomes for metagenomic binning, comparative biology and taxonomic classification.</title>
        <authorList>
            <person name="Goeker M."/>
        </authorList>
    </citation>
    <scope>NUCLEOTIDE SEQUENCE [LARGE SCALE GENOMIC DNA]</scope>
    <source>
        <strain evidence="2 3">DSM 29853</strain>
    </source>
</reference>
<dbReference type="Gene3D" id="3.60.70.12">
    <property type="entry name" value="L-amino peptidase D-ALA esterase/amidase"/>
    <property type="match status" value="1"/>
</dbReference>
<comment type="similarity">
    <text evidence="1">Belongs to the peptidase S58 family.</text>
</comment>
<organism evidence="2 3">
    <name type="scientific">Gellertiella hungarica</name>
    <dbReference type="NCBI Taxonomy" id="1572859"/>
    <lineage>
        <taxon>Bacteria</taxon>
        <taxon>Pseudomonadati</taxon>
        <taxon>Pseudomonadota</taxon>
        <taxon>Alphaproteobacteria</taxon>
        <taxon>Hyphomicrobiales</taxon>
        <taxon>Rhizobiaceae</taxon>
        <taxon>Gellertiella</taxon>
    </lineage>
</organism>
<dbReference type="CDD" id="cd02253">
    <property type="entry name" value="DmpA"/>
    <property type="match status" value="1"/>
</dbReference>
<dbReference type="AlphaFoldDB" id="A0A7W6J1N3"/>
<evidence type="ECO:0000313" key="3">
    <source>
        <dbReference type="Proteomes" id="UP000528286"/>
    </source>
</evidence>
<keyword evidence="3" id="KW-1185">Reference proteome</keyword>
<evidence type="ECO:0000256" key="1">
    <source>
        <dbReference type="ARBA" id="ARBA00007068"/>
    </source>
</evidence>
<dbReference type="PANTHER" id="PTHR36512">
    <property type="entry name" value="D-AMINOPEPTIDASE"/>
    <property type="match status" value="1"/>
</dbReference>
<dbReference type="Proteomes" id="UP000528286">
    <property type="component" value="Unassembled WGS sequence"/>
</dbReference>
<dbReference type="SUPFAM" id="SSF56266">
    <property type="entry name" value="DmpA/ArgJ-like"/>
    <property type="match status" value="1"/>
</dbReference>
<name>A0A7W6J1N3_9HYPH</name>
<dbReference type="InterPro" id="IPR016117">
    <property type="entry name" value="ArgJ-like_dom_sf"/>
</dbReference>
<dbReference type="PANTHER" id="PTHR36512:SF3">
    <property type="entry name" value="BLR5678 PROTEIN"/>
    <property type="match status" value="1"/>
</dbReference>
<keyword evidence="2" id="KW-0645">Protease</keyword>
<protein>
    <submittedName>
        <fullName evidence="2">L-aminopeptidase/D-esterase-like protein</fullName>
    </submittedName>
</protein>
<sequence length="384" mass="40041">MMHEGTVPDHWLKAPDGMPRARAFGLPLRGQPGPLNAITDVDGVEVGMTTLNEDRDGKAIRTGVTAILPRGKAGTGASCAAAVHSFNGNGEMTGFSWIEESGSFSQPIAITNSHSIGAAHEGLIRWMVANRPDVARQWMLPVAAETYDGFMSDINGVHVRPEHVIAALDGASAGPVAEGSYGGGTGMVCYGFKGGNGTASRQVELGGKTYTVGVFLQTNFGSREELTVTGTWLGDILKDNNPLEDLVRSGEALEGAGSCIGIVATDAPLMPTQLKAMARRVPLGLARTGTTGSHFSGDIFLAFSTANAGVLDSRIPDADPAAGTPRAFDILPWPAMNGLYEATVLATEEAVLNALIANRPMVGKGGLAMPAFPHAALAEHVTRR</sequence>
<dbReference type="GO" id="GO:0004177">
    <property type="term" value="F:aminopeptidase activity"/>
    <property type="evidence" value="ECO:0007669"/>
    <property type="project" value="UniProtKB-KW"/>
</dbReference>
<keyword evidence="2" id="KW-0378">Hydrolase</keyword>